<evidence type="ECO:0000256" key="5">
    <source>
        <dbReference type="ARBA" id="ARBA00022723"/>
    </source>
</evidence>
<reference evidence="10 11" key="1">
    <citation type="submission" date="2018-01" db="EMBL/GenBank/DDBJ databases">
        <title>Draft genome sequence of Nonomuraea sp. KC333.</title>
        <authorList>
            <person name="Sahin N."/>
            <person name="Saygin H."/>
            <person name="Ay H."/>
        </authorList>
    </citation>
    <scope>NUCLEOTIDE SEQUENCE [LARGE SCALE GENOMIC DNA]</scope>
    <source>
        <strain evidence="10 11">KC333</strain>
    </source>
</reference>
<keyword evidence="5" id="KW-0479">Metal-binding</keyword>
<dbReference type="Gene3D" id="2.20.25.90">
    <property type="entry name" value="ADC-like domains"/>
    <property type="match status" value="1"/>
</dbReference>
<dbReference type="Gene3D" id="3.40.50.740">
    <property type="match status" value="1"/>
</dbReference>
<evidence type="ECO:0000256" key="1">
    <source>
        <dbReference type="ARBA" id="ARBA00001966"/>
    </source>
</evidence>
<evidence type="ECO:0000256" key="6">
    <source>
        <dbReference type="ARBA" id="ARBA00023002"/>
    </source>
</evidence>
<accession>A0A2W2DN94</accession>
<evidence type="ECO:0000259" key="9">
    <source>
        <dbReference type="PROSITE" id="PS51669"/>
    </source>
</evidence>
<dbReference type="Proteomes" id="UP000249304">
    <property type="component" value="Unassembled WGS sequence"/>
</dbReference>
<comment type="cofactor">
    <cofactor evidence="1">
        <name>[4Fe-4S] cluster</name>
        <dbReference type="ChEBI" id="CHEBI:49883"/>
    </cofactor>
</comment>
<sequence>MDFAWPLLRQLTGKDRTARGEAAKSARTASLRARTETAGKVVKSICPYCAVGCAQNVYVRDDRVVQIEGDPDSPVSRGRLCPKGAASLQLTTGSGRRYKALYRPPGGADWQEIELDRAMDMVADRIIATRRETWEQEKDGRRTFRTMGIASLGGATLDNEENYLIKKLLTSLGVVQIENQARVCHSSTVVGLGTSFGRGGA</sequence>
<dbReference type="SUPFAM" id="SSF53706">
    <property type="entry name" value="Formate dehydrogenase/DMSO reductase, domains 1-3"/>
    <property type="match status" value="1"/>
</dbReference>
<keyword evidence="6" id="KW-0560">Oxidoreductase</keyword>
<dbReference type="AlphaFoldDB" id="A0A2W2DN94"/>
<dbReference type="GO" id="GO:0030151">
    <property type="term" value="F:molybdenum ion binding"/>
    <property type="evidence" value="ECO:0007669"/>
    <property type="project" value="TreeGrafter"/>
</dbReference>
<dbReference type="PANTHER" id="PTHR43598">
    <property type="entry name" value="TUNGSTEN-CONTAINING FORMYLMETHANOFURAN DEHYDROGENASE 2 SUBUNIT B"/>
    <property type="match status" value="1"/>
</dbReference>
<dbReference type="GO" id="GO:0030313">
    <property type="term" value="C:cell envelope"/>
    <property type="evidence" value="ECO:0007669"/>
    <property type="project" value="UniProtKB-SubCell"/>
</dbReference>
<evidence type="ECO:0000256" key="7">
    <source>
        <dbReference type="ARBA" id="ARBA00023004"/>
    </source>
</evidence>
<name>A0A2W2DN94_9ACTN</name>
<comment type="subcellular location">
    <subcellularLocation>
        <location evidence="2">Cell envelope</location>
    </subcellularLocation>
</comment>
<keyword evidence="4" id="KW-0004">4Fe-4S</keyword>
<dbReference type="InterPro" id="IPR006963">
    <property type="entry name" value="Mopterin_OxRdtase_4Fe-4S_dom"/>
</dbReference>
<evidence type="ECO:0000256" key="8">
    <source>
        <dbReference type="ARBA" id="ARBA00023014"/>
    </source>
</evidence>
<keyword evidence="11" id="KW-1185">Reference proteome</keyword>
<organism evidence="10 11">
    <name type="scientific">Nonomuraea aridisoli</name>
    <dbReference type="NCBI Taxonomy" id="2070368"/>
    <lineage>
        <taxon>Bacteria</taxon>
        <taxon>Bacillati</taxon>
        <taxon>Actinomycetota</taxon>
        <taxon>Actinomycetes</taxon>
        <taxon>Streptosporangiales</taxon>
        <taxon>Streptosporangiaceae</taxon>
        <taxon>Nonomuraea</taxon>
    </lineage>
</organism>
<feature type="non-terminal residue" evidence="10">
    <location>
        <position position="201"/>
    </location>
</feature>
<dbReference type="SMART" id="SM00926">
    <property type="entry name" value="Molybdop_Fe4S4"/>
    <property type="match status" value="1"/>
</dbReference>
<evidence type="ECO:0000256" key="3">
    <source>
        <dbReference type="ARBA" id="ARBA00010312"/>
    </source>
</evidence>
<protein>
    <submittedName>
        <fullName evidence="10">Formate dehydrogenase</fullName>
    </submittedName>
</protein>
<comment type="similarity">
    <text evidence="3">Belongs to the prokaryotic molybdopterin-containing oxidoreductase family.</text>
</comment>
<keyword evidence="7" id="KW-0408">Iron</keyword>
<dbReference type="GO" id="GO:0009061">
    <property type="term" value="P:anaerobic respiration"/>
    <property type="evidence" value="ECO:0007669"/>
    <property type="project" value="TreeGrafter"/>
</dbReference>
<proteinExistence type="inferred from homology"/>
<gene>
    <name evidence="10" type="ORF">C1J01_30200</name>
</gene>
<evidence type="ECO:0000256" key="4">
    <source>
        <dbReference type="ARBA" id="ARBA00022485"/>
    </source>
</evidence>
<dbReference type="PROSITE" id="PS51669">
    <property type="entry name" value="4FE4S_MOW_BIS_MGD"/>
    <property type="match status" value="1"/>
</dbReference>
<dbReference type="GO" id="GO:0009055">
    <property type="term" value="F:electron transfer activity"/>
    <property type="evidence" value="ECO:0007669"/>
    <property type="project" value="TreeGrafter"/>
</dbReference>
<keyword evidence="8" id="KW-0411">Iron-sulfur</keyword>
<dbReference type="Pfam" id="PF04879">
    <property type="entry name" value="Molybdop_Fe4S4"/>
    <property type="match status" value="1"/>
</dbReference>
<evidence type="ECO:0000313" key="11">
    <source>
        <dbReference type="Proteomes" id="UP000249304"/>
    </source>
</evidence>
<comment type="caution">
    <text evidence="10">The sequence shown here is derived from an EMBL/GenBank/DDBJ whole genome shotgun (WGS) entry which is preliminary data.</text>
</comment>
<dbReference type="GO" id="GO:0016491">
    <property type="term" value="F:oxidoreductase activity"/>
    <property type="evidence" value="ECO:0007669"/>
    <property type="project" value="UniProtKB-KW"/>
</dbReference>
<evidence type="ECO:0000256" key="2">
    <source>
        <dbReference type="ARBA" id="ARBA00004196"/>
    </source>
</evidence>
<evidence type="ECO:0000313" key="10">
    <source>
        <dbReference type="EMBL" id="PZG13382.1"/>
    </source>
</evidence>
<dbReference type="EMBL" id="POUD01000158">
    <property type="protein sequence ID" value="PZG13382.1"/>
    <property type="molecule type" value="Genomic_DNA"/>
</dbReference>
<dbReference type="GO" id="GO:0051539">
    <property type="term" value="F:4 iron, 4 sulfur cluster binding"/>
    <property type="evidence" value="ECO:0007669"/>
    <property type="project" value="UniProtKB-KW"/>
</dbReference>
<dbReference type="PANTHER" id="PTHR43598:SF1">
    <property type="entry name" value="FORMATE DEHYDROGENASE-O MAJOR SUBUNIT"/>
    <property type="match status" value="1"/>
</dbReference>
<feature type="domain" description="4Fe-4S Mo/W bis-MGD-type" evidence="9">
    <location>
        <begin position="39"/>
        <end position="95"/>
    </location>
</feature>